<keyword evidence="9" id="KW-1185">Reference proteome</keyword>
<dbReference type="CDD" id="cd18795">
    <property type="entry name" value="SF2_C_Ski2"/>
    <property type="match status" value="1"/>
</dbReference>
<gene>
    <name evidence="8" type="ORF">PG996_002115</name>
</gene>
<dbReference type="InterPro" id="IPR011545">
    <property type="entry name" value="DEAD/DEAH_box_helicase_dom"/>
</dbReference>
<feature type="domain" description="Helicase ATP-binding" evidence="6">
    <location>
        <begin position="671"/>
        <end position="845"/>
    </location>
</feature>
<dbReference type="Pfam" id="PF00270">
    <property type="entry name" value="DEAD"/>
    <property type="match status" value="1"/>
</dbReference>
<organism evidence="8 9">
    <name type="scientific">Apiospora saccharicola</name>
    <dbReference type="NCBI Taxonomy" id="335842"/>
    <lineage>
        <taxon>Eukaryota</taxon>
        <taxon>Fungi</taxon>
        <taxon>Dikarya</taxon>
        <taxon>Ascomycota</taxon>
        <taxon>Pezizomycotina</taxon>
        <taxon>Sordariomycetes</taxon>
        <taxon>Xylariomycetidae</taxon>
        <taxon>Amphisphaeriales</taxon>
        <taxon>Apiosporaceae</taxon>
        <taxon>Apiospora</taxon>
    </lineage>
</organism>
<evidence type="ECO:0000256" key="2">
    <source>
        <dbReference type="ARBA" id="ARBA00022801"/>
    </source>
</evidence>
<evidence type="ECO:0000259" key="7">
    <source>
        <dbReference type="PROSITE" id="PS51194"/>
    </source>
</evidence>
<proteinExistence type="predicted"/>
<keyword evidence="1" id="KW-0547">Nucleotide-binding</keyword>
<dbReference type="PROSITE" id="PS51192">
    <property type="entry name" value="HELICASE_ATP_BIND_1"/>
    <property type="match status" value="1"/>
</dbReference>
<evidence type="ECO:0000256" key="5">
    <source>
        <dbReference type="SAM" id="MobiDB-lite"/>
    </source>
</evidence>
<evidence type="ECO:0000313" key="9">
    <source>
        <dbReference type="Proteomes" id="UP001446871"/>
    </source>
</evidence>
<feature type="domain" description="Helicase C-terminal" evidence="7">
    <location>
        <begin position="1028"/>
        <end position="1216"/>
    </location>
</feature>
<feature type="region of interest" description="Disordered" evidence="5">
    <location>
        <begin position="437"/>
        <end position="475"/>
    </location>
</feature>
<dbReference type="EMBL" id="JAQQWM010000001">
    <property type="protein sequence ID" value="KAK8083334.1"/>
    <property type="molecule type" value="Genomic_DNA"/>
</dbReference>
<dbReference type="Pfam" id="PF26076">
    <property type="entry name" value="WHD_DDX60"/>
    <property type="match status" value="1"/>
</dbReference>
<feature type="compositionally biased region" description="Low complexity" evidence="5">
    <location>
        <begin position="446"/>
        <end position="456"/>
    </location>
</feature>
<evidence type="ECO:0000259" key="6">
    <source>
        <dbReference type="PROSITE" id="PS51192"/>
    </source>
</evidence>
<feature type="region of interest" description="Disordered" evidence="5">
    <location>
        <begin position="1040"/>
        <end position="1064"/>
    </location>
</feature>
<keyword evidence="2" id="KW-0378">Hydrolase</keyword>
<feature type="region of interest" description="Disordered" evidence="5">
    <location>
        <begin position="1477"/>
        <end position="1519"/>
    </location>
</feature>
<dbReference type="Gene3D" id="3.40.50.300">
    <property type="entry name" value="P-loop containing nucleotide triphosphate hydrolases"/>
    <property type="match status" value="2"/>
</dbReference>
<dbReference type="InterPro" id="IPR014001">
    <property type="entry name" value="Helicase_ATP-bd"/>
</dbReference>
<evidence type="ECO:0000256" key="1">
    <source>
        <dbReference type="ARBA" id="ARBA00022741"/>
    </source>
</evidence>
<evidence type="ECO:0008006" key="10">
    <source>
        <dbReference type="Google" id="ProtNLM"/>
    </source>
</evidence>
<dbReference type="InterPro" id="IPR059032">
    <property type="entry name" value="WHD_DDX60"/>
</dbReference>
<feature type="compositionally biased region" description="Low complexity" evidence="5">
    <location>
        <begin position="1505"/>
        <end position="1515"/>
    </location>
</feature>
<comment type="caution">
    <text evidence="8">The sequence shown here is derived from an EMBL/GenBank/DDBJ whole genome shotgun (WGS) entry which is preliminary data.</text>
</comment>
<dbReference type="InterPro" id="IPR001650">
    <property type="entry name" value="Helicase_C-like"/>
</dbReference>
<sequence>MDPETQPSSKKLLEWYQGRSSHRLDLIGDFAGKELFVIDANSLLVHCITQANILFHHLKHRRIDGQDSKTQEPSVYEFPRPDAPAFGEYLKANAVRCFVGLDGNVGDGADLEVQALYVQVLYQALKLEIRVAVLNDMEIRNNKIFANIISPQRHGSPVFNIIHPEHARLVIPGASLACDELKTKLEGYSVREKITTVTICKLMSEYSSAANIELEIVALVLHLVGMRYWALTDRNCKVAHDERATSSDSFFHGIRAVLMSCSPTSWLFQGTWDLFDLFDGRVFLDVYTGVRNKRAFPELIVAETMSLLRIIEDATNEKLLCHLPAVMRAPEAETAVSTSSSSQYLMLPFSQTTFDPYLPAVDLETDMDHADDKSNRVFRELWHWHNAKLSLEHKYKPKPKRFFARKRNQQFMADTIIYSASLTNSTGKVIDPETVVVQQDHDSKSSSKSHSTTAKKAQSKAKEGSKAKKQTVASGRQRALDAAKAIQDRKDQSKTSSVLTAWASRCRTFDEESSLPRKYMLALRYLGGLRKQEFDVVGPEVLLYICNILCWVWVELTQRKNDQNAAVLRIASLVYHHSTAVAQLPGCTKEISNAVNRFAKLLRLSEIPMAEPLSGSRPLPFKACSLEHLLLPRAAVEFQLQHCGPYLERSFDSRKDERVSFAPDAWQREVLDAIDAEKSLLVIAPTSAGKTFISFYAIKKVLQFDDDEVLVYIAPTKALVNQIAAEIQVRFSKTFRNREGRSVWAIHIRDYRVNNPTGCQILVTVPHILQIMLLSPSHAKTENSWSRGVKRIIFDEVHCIGQSEEGVVWEQLILMAPCPIIALSATVGNPDTFYEWLKVTQEQNGRSLCMIKHDSRYSDLRKFVYAKPKTFEFTGLKTVELYPSCSSAQSWDCLALWKAMANAGVENLQSLDPHEIFSGLISKAQVVTWEKRLKKELGRLIVTDEKRYNNIRSEILKSSTHSPVEKYLQQDHNIALPLLCDLHLHDGLPAIIFNHERYECERALQNVLQKLESSEEDYKKSSPKWQQQMKQYNLWEQEKATQRMAAKDSESKKKSKKNSNRWASFDPLAPLDGFSFADKTKLGTPEFEDMLRSLEVKHVPQFFVDGLRRGIGVHHAGMNRRYRQIVEILFRKGFLRAVIATGTLALGINMPCKTVVFMGDSIFHTALNYRQASGRAGRRGFDLLGNVVFAGIKTQRVFEIMSSKLPDLRGQFALSTTLVLRVLGLLHETEDNHYAVNIAKTLLTQNRLFLGGPESKMFVQYHLRFSIEYLRRQHLLSREGAPINFAGLVGHLYFTENAAFSFHALLKEGYLHRLCAKIVSKRNEVLEELALVMTHLFSRVYCTNTVRMSVDAGRVSRSVLLPNLPTEAEAILREHNKHILDIFTSTRDLCNNVRSGVFMEESSIPSLSISPYDTGGPLNAYLFNFYKHGDLRALSKDNKIHKGSVYNTLKDFTMILATIVASLKHYTNTDAVADDEDIMGTYDDEKDSDDEGGDAEAGGSGSGSGSSFSGGSAPSWANAEHGTLEHVQKAFAILYEEFDGKLWKHAS</sequence>
<dbReference type="PANTHER" id="PTHR44533">
    <property type="entry name" value="DEAD/H RNA HELICASE, PUTATIVE-RELATED"/>
    <property type="match status" value="1"/>
</dbReference>
<keyword evidence="4" id="KW-0067">ATP-binding</keyword>
<feature type="compositionally biased region" description="Basic and acidic residues" evidence="5">
    <location>
        <begin position="1040"/>
        <end position="1052"/>
    </location>
</feature>
<name>A0ABR1WIJ5_9PEZI</name>
<dbReference type="SMART" id="SM00487">
    <property type="entry name" value="DEXDc"/>
    <property type="match status" value="1"/>
</dbReference>
<protein>
    <recommendedName>
        <fullName evidence="10">DEAD/DEAH box helicase</fullName>
    </recommendedName>
</protein>
<dbReference type="SUPFAM" id="SSF52540">
    <property type="entry name" value="P-loop containing nucleoside triphosphate hydrolases"/>
    <property type="match status" value="1"/>
</dbReference>
<accession>A0ABR1WIJ5</accession>
<reference evidence="8 9" key="1">
    <citation type="submission" date="2023-01" db="EMBL/GenBank/DDBJ databases">
        <title>Analysis of 21 Apiospora genomes using comparative genomics revels a genus with tremendous synthesis potential of carbohydrate active enzymes and secondary metabolites.</title>
        <authorList>
            <person name="Sorensen T."/>
        </authorList>
    </citation>
    <scope>NUCLEOTIDE SEQUENCE [LARGE SCALE GENOMIC DNA]</scope>
    <source>
        <strain evidence="8 9">CBS 83171</strain>
    </source>
</reference>
<dbReference type="InterPro" id="IPR052431">
    <property type="entry name" value="SKI2_subfamily_helicases"/>
</dbReference>
<dbReference type="InterPro" id="IPR027417">
    <property type="entry name" value="P-loop_NTPase"/>
</dbReference>
<dbReference type="PROSITE" id="PS51194">
    <property type="entry name" value="HELICASE_CTER"/>
    <property type="match status" value="1"/>
</dbReference>
<evidence type="ECO:0000313" key="8">
    <source>
        <dbReference type="EMBL" id="KAK8083334.1"/>
    </source>
</evidence>
<dbReference type="Pfam" id="PF00271">
    <property type="entry name" value="Helicase_C"/>
    <property type="match status" value="1"/>
</dbReference>
<evidence type="ECO:0000256" key="4">
    <source>
        <dbReference type="ARBA" id="ARBA00022840"/>
    </source>
</evidence>
<keyword evidence="3" id="KW-0347">Helicase</keyword>
<feature type="compositionally biased region" description="Gly residues" evidence="5">
    <location>
        <begin position="1495"/>
        <end position="1504"/>
    </location>
</feature>
<evidence type="ECO:0000256" key="3">
    <source>
        <dbReference type="ARBA" id="ARBA00022806"/>
    </source>
</evidence>
<feature type="compositionally biased region" description="Acidic residues" evidence="5">
    <location>
        <begin position="1477"/>
        <end position="1494"/>
    </location>
</feature>
<dbReference type="PANTHER" id="PTHR44533:SF4">
    <property type="entry name" value="DEAD_H RNA HELICASE, PUTATIVE-RELATED"/>
    <property type="match status" value="1"/>
</dbReference>
<dbReference type="Proteomes" id="UP001446871">
    <property type="component" value="Unassembled WGS sequence"/>
</dbReference>
<dbReference type="SMART" id="SM00490">
    <property type="entry name" value="HELICc"/>
    <property type="match status" value="1"/>
</dbReference>